<gene>
    <name evidence="6" type="ORF">SAMN06265374_3242</name>
</gene>
<organism evidence="6 7">
    <name type="scientific">Roseibium denhamense</name>
    <dbReference type="NCBI Taxonomy" id="76305"/>
    <lineage>
        <taxon>Bacteria</taxon>
        <taxon>Pseudomonadati</taxon>
        <taxon>Pseudomonadota</taxon>
        <taxon>Alphaproteobacteria</taxon>
        <taxon>Hyphomicrobiales</taxon>
        <taxon>Stappiaceae</taxon>
        <taxon>Roseibium</taxon>
    </lineage>
</organism>
<evidence type="ECO:0000256" key="4">
    <source>
        <dbReference type="ARBA" id="ARBA00023163"/>
    </source>
</evidence>
<dbReference type="SUPFAM" id="SSF88659">
    <property type="entry name" value="Sigma3 and sigma4 domains of RNA polymerase sigma factors"/>
    <property type="match status" value="1"/>
</dbReference>
<dbReference type="PANTHER" id="PTHR43133:SF25">
    <property type="entry name" value="RNA POLYMERASE SIGMA FACTOR RFAY-RELATED"/>
    <property type="match status" value="1"/>
</dbReference>
<proteinExistence type="inferred from homology"/>
<dbReference type="InterPro" id="IPR000792">
    <property type="entry name" value="Tscrpt_reg_LuxR_C"/>
</dbReference>
<evidence type="ECO:0000256" key="2">
    <source>
        <dbReference type="ARBA" id="ARBA00023015"/>
    </source>
</evidence>
<dbReference type="PANTHER" id="PTHR43133">
    <property type="entry name" value="RNA POLYMERASE ECF-TYPE SIGMA FACTO"/>
    <property type="match status" value="1"/>
</dbReference>
<dbReference type="InterPro" id="IPR014284">
    <property type="entry name" value="RNA_pol_sigma-70_dom"/>
</dbReference>
<evidence type="ECO:0000259" key="5">
    <source>
        <dbReference type="PROSITE" id="PS00622"/>
    </source>
</evidence>
<dbReference type="CDD" id="cd06171">
    <property type="entry name" value="Sigma70_r4"/>
    <property type="match status" value="1"/>
</dbReference>
<sequence length="190" mass="21620">MVFERGLPENSLPDDMLKTEMIRALPKLRSFALRLCRNPDQADDLVQATCERAIRSLDKFDPATRLDSWMFRILQNLYLNSARDTANRSRLLGLVMADYNETYDGVKAANSSLELQQVQAFIEQLEEDNKIVLLMIAVEGRSYKDVADELNVPIGTVTSRLARARLKLRDWLESQEHSNGVTLRSLGGMM</sequence>
<dbReference type="EMBL" id="FXTT01000004">
    <property type="protein sequence ID" value="SMP30398.1"/>
    <property type="molecule type" value="Genomic_DNA"/>
</dbReference>
<dbReference type="Proteomes" id="UP001157914">
    <property type="component" value="Unassembled WGS sequence"/>
</dbReference>
<dbReference type="InterPro" id="IPR013325">
    <property type="entry name" value="RNA_pol_sigma_r2"/>
</dbReference>
<dbReference type="InterPro" id="IPR013324">
    <property type="entry name" value="RNA_pol_sigma_r3/r4-like"/>
</dbReference>
<comment type="similarity">
    <text evidence="1">Belongs to the sigma-70 factor family. ECF subfamily.</text>
</comment>
<dbReference type="SUPFAM" id="SSF88946">
    <property type="entry name" value="Sigma2 domain of RNA polymerase sigma factors"/>
    <property type="match status" value="1"/>
</dbReference>
<keyword evidence="2" id="KW-0805">Transcription regulation</keyword>
<accession>A0ABY1PAZ2</accession>
<evidence type="ECO:0000313" key="7">
    <source>
        <dbReference type="Proteomes" id="UP001157914"/>
    </source>
</evidence>
<feature type="domain" description="HTH luxR-type" evidence="5">
    <location>
        <begin position="140"/>
        <end position="167"/>
    </location>
</feature>
<keyword evidence="4" id="KW-0804">Transcription</keyword>
<evidence type="ECO:0000256" key="3">
    <source>
        <dbReference type="ARBA" id="ARBA00023082"/>
    </source>
</evidence>
<keyword evidence="3" id="KW-0731">Sigma factor</keyword>
<keyword evidence="7" id="KW-1185">Reference proteome</keyword>
<dbReference type="InterPro" id="IPR013249">
    <property type="entry name" value="RNA_pol_sigma70_r4_t2"/>
</dbReference>
<protein>
    <submittedName>
        <fullName evidence="6">RNA polymerase sigma-70 factor, ECF subfamily</fullName>
    </submittedName>
</protein>
<dbReference type="Gene3D" id="1.10.10.10">
    <property type="entry name" value="Winged helix-like DNA-binding domain superfamily/Winged helix DNA-binding domain"/>
    <property type="match status" value="1"/>
</dbReference>
<dbReference type="InterPro" id="IPR039425">
    <property type="entry name" value="RNA_pol_sigma-70-like"/>
</dbReference>
<name>A0ABY1PAZ2_9HYPH</name>
<dbReference type="Pfam" id="PF04542">
    <property type="entry name" value="Sigma70_r2"/>
    <property type="match status" value="1"/>
</dbReference>
<dbReference type="Pfam" id="PF08281">
    <property type="entry name" value="Sigma70_r4_2"/>
    <property type="match status" value="1"/>
</dbReference>
<evidence type="ECO:0000256" key="1">
    <source>
        <dbReference type="ARBA" id="ARBA00010641"/>
    </source>
</evidence>
<reference evidence="6 7" key="1">
    <citation type="submission" date="2017-05" db="EMBL/GenBank/DDBJ databases">
        <authorList>
            <person name="Varghese N."/>
            <person name="Submissions S."/>
        </authorList>
    </citation>
    <scope>NUCLEOTIDE SEQUENCE [LARGE SCALE GENOMIC DNA]</scope>
    <source>
        <strain evidence="6 7">DSM 15949</strain>
    </source>
</reference>
<dbReference type="InterPro" id="IPR007627">
    <property type="entry name" value="RNA_pol_sigma70_r2"/>
</dbReference>
<evidence type="ECO:0000313" key="6">
    <source>
        <dbReference type="EMBL" id="SMP30398.1"/>
    </source>
</evidence>
<dbReference type="Gene3D" id="1.10.1740.10">
    <property type="match status" value="1"/>
</dbReference>
<dbReference type="NCBIfam" id="TIGR02937">
    <property type="entry name" value="sigma70-ECF"/>
    <property type="match status" value="1"/>
</dbReference>
<dbReference type="InterPro" id="IPR036388">
    <property type="entry name" value="WH-like_DNA-bd_sf"/>
</dbReference>
<comment type="caution">
    <text evidence="6">The sequence shown here is derived from an EMBL/GenBank/DDBJ whole genome shotgun (WGS) entry which is preliminary data.</text>
</comment>
<dbReference type="PROSITE" id="PS00622">
    <property type="entry name" value="HTH_LUXR_1"/>
    <property type="match status" value="1"/>
</dbReference>